<dbReference type="AlphaFoldDB" id="A0A081CWT8"/>
<protein>
    <submittedName>
        <fullName evidence="1">Uncharacterized protein</fullName>
    </submittedName>
</protein>
<dbReference type="RefSeq" id="WP_052816071.1">
    <property type="nucleotide sequence ID" value="NZ_BBJU01000015.1"/>
</dbReference>
<dbReference type="OrthoDB" id="7865457at2"/>
<reference evidence="1 2" key="1">
    <citation type="submission" date="2014-08" db="EMBL/GenBank/DDBJ databases">
        <title>Whole genome shotgun sequence of Rhizobium rubi NBRC 13261.</title>
        <authorList>
            <person name="Katano-Makiyama Y."/>
            <person name="Hosoyama A."/>
            <person name="Hashimoto M."/>
            <person name="Hosoyama Y."/>
            <person name="Noguchi M."/>
            <person name="Tsuchikane K."/>
            <person name="Uohara A."/>
            <person name="Ohji S."/>
            <person name="Ichikawa N."/>
            <person name="Kimura A."/>
            <person name="Yamazoe A."/>
            <person name="Fujita N."/>
        </authorList>
    </citation>
    <scope>NUCLEOTIDE SEQUENCE [LARGE SCALE GENOMIC DNA]</scope>
    <source>
        <strain evidence="1 2">NBRC 13261</strain>
    </source>
</reference>
<dbReference type="eggNOG" id="ENOG5033FDQ">
    <property type="taxonomic scope" value="Bacteria"/>
</dbReference>
<sequence>MDLTTFNEALGLASSAVGLTGKAASTITAIKGMFEGGKTPDSGEASKLLNELANELTLANMTNVQISQALKALNQELLRQDEFAREKARYELFQTAEGSLVFKLSDAMRNNQPAHFICPVCLNRDRLVSFLQGNGDYRTCQTDHHHVYKFADTPYPNDSGSSYF</sequence>
<organism evidence="1 2">
    <name type="scientific">Agrobacterium rubi TR3 = NBRC 13261</name>
    <dbReference type="NCBI Taxonomy" id="1368415"/>
    <lineage>
        <taxon>Bacteria</taxon>
        <taxon>Pseudomonadati</taxon>
        <taxon>Pseudomonadota</taxon>
        <taxon>Alphaproteobacteria</taxon>
        <taxon>Hyphomicrobiales</taxon>
        <taxon>Rhizobiaceae</taxon>
        <taxon>Rhizobium/Agrobacterium group</taxon>
        <taxon>Agrobacterium</taxon>
    </lineage>
</organism>
<name>A0A081CWT8_9HYPH</name>
<accession>A0A081CWT8</accession>
<proteinExistence type="predicted"/>
<dbReference type="EMBL" id="BBJU01000015">
    <property type="protein sequence ID" value="GAK71134.1"/>
    <property type="molecule type" value="Genomic_DNA"/>
</dbReference>
<comment type="caution">
    <text evidence="1">The sequence shown here is derived from an EMBL/GenBank/DDBJ whole genome shotgun (WGS) entry which is preliminary data.</text>
</comment>
<evidence type="ECO:0000313" key="1">
    <source>
        <dbReference type="EMBL" id="GAK71134.1"/>
    </source>
</evidence>
<evidence type="ECO:0000313" key="2">
    <source>
        <dbReference type="Proteomes" id="UP000028701"/>
    </source>
</evidence>
<gene>
    <name evidence="1" type="ORF">RRU01S_15_00590</name>
</gene>
<dbReference type="Proteomes" id="UP000028701">
    <property type="component" value="Unassembled WGS sequence"/>
</dbReference>